<dbReference type="Gene3D" id="2.70.50.30">
    <property type="entry name" value="Coagulation Factor XIII, subunit A, domain 1"/>
    <property type="match status" value="1"/>
</dbReference>
<evidence type="ECO:0000256" key="4">
    <source>
        <dbReference type="ARBA" id="ARBA00022490"/>
    </source>
</evidence>
<dbReference type="EMBL" id="CAJMWW010000086">
    <property type="protein sequence ID" value="CAE6434559.1"/>
    <property type="molecule type" value="Genomic_DNA"/>
</dbReference>
<evidence type="ECO:0008006" key="8">
    <source>
        <dbReference type="Google" id="ProtNLM"/>
    </source>
</evidence>
<dbReference type="SUPFAM" id="SSF81296">
    <property type="entry name" value="E set domains"/>
    <property type="match status" value="1"/>
</dbReference>
<evidence type="ECO:0000256" key="2">
    <source>
        <dbReference type="ARBA" id="ARBA00009758"/>
    </source>
</evidence>
<evidence type="ECO:0000256" key="3">
    <source>
        <dbReference type="ARBA" id="ARBA00022468"/>
    </source>
</evidence>
<dbReference type="PRINTS" id="PR00492">
    <property type="entry name" value="RHOGDI"/>
</dbReference>
<reference evidence="6" key="1">
    <citation type="submission" date="2021-01" db="EMBL/GenBank/DDBJ databases">
        <authorList>
            <person name="Kaushik A."/>
        </authorList>
    </citation>
    <scope>NUCLEOTIDE SEQUENCE</scope>
    <source>
        <strain evidence="6">AG3-T5</strain>
    </source>
</reference>
<evidence type="ECO:0000313" key="6">
    <source>
        <dbReference type="EMBL" id="CAE6434559.1"/>
    </source>
</evidence>
<dbReference type="GO" id="GO:0005829">
    <property type="term" value="C:cytosol"/>
    <property type="evidence" value="ECO:0007669"/>
    <property type="project" value="TreeGrafter"/>
</dbReference>
<keyword evidence="4" id="KW-0963">Cytoplasm</keyword>
<dbReference type="InterPro" id="IPR024792">
    <property type="entry name" value="RhoGDI_dom_sf"/>
</dbReference>
<organism evidence="6 7">
    <name type="scientific">Rhizoctonia solani</name>
    <dbReference type="NCBI Taxonomy" id="456999"/>
    <lineage>
        <taxon>Eukaryota</taxon>
        <taxon>Fungi</taxon>
        <taxon>Dikarya</taxon>
        <taxon>Basidiomycota</taxon>
        <taxon>Agaricomycotina</taxon>
        <taxon>Agaricomycetes</taxon>
        <taxon>Cantharellales</taxon>
        <taxon>Ceratobasidiaceae</taxon>
        <taxon>Rhizoctonia</taxon>
    </lineage>
</organism>
<evidence type="ECO:0000256" key="5">
    <source>
        <dbReference type="SAM" id="MobiDB-lite"/>
    </source>
</evidence>
<sequence length="222" mass="24368">MSAPQEHDDDLNPSQTTGYKVAAKKTVDEYGTRFFLTPASPTNTDHYDGASVASLDAEDESLARWKASLGIAGGDGGAERKDAKFIVKQLFLTSPTLPPGKVISLDLTDPQALERVKKEPIVIKEDVEYSVGVTFVIENDVISGLRYIHIVKRAGIKVDKLEHMIGSYGPKAQEQSVTFATEESPSGMIARSGTYNVVSRITDDDGHNHAHFEWSFKLAKEW</sequence>
<gene>
    <name evidence="6" type="ORF">RDB_LOCUS73002</name>
</gene>
<dbReference type="InterPro" id="IPR014756">
    <property type="entry name" value="Ig_E-set"/>
</dbReference>
<keyword evidence="3" id="KW-0343">GTPase activation</keyword>
<accession>A0A8H2XZM2</accession>
<evidence type="ECO:0000313" key="7">
    <source>
        <dbReference type="Proteomes" id="UP000663841"/>
    </source>
</evidence>
<feature type="region of interest" description="Disordered" evidence="5">
    <location>
        <begin position="1"/>
        <end position="22"/>
    </location>
</feature>
<dbReference type="AlphaFoldDB" id="A0A8H2XZM2"/>
<comment type="subcellular location">
    <subcellularLocation>
        <location evidence="1">Cytoplasm</location>
    </subcellularLocation>
</comment>
<dbReference type="GO" id="GO:0007266">
    <property type="term" value="P:Rho protein signal transduction"/>
    <property type="evidence" value="ECO:0007669"/>
    <property type="project" value="InterPro"/>
</dbReference>
<comment type="caution">
    <text evidence="6">The sequence shown here is derived from an EMBL/GenBank/DDBJ whole genome shotgun (WGS) entry which is preliminary data.</text>
</comment>
<dbReference type="PANTHER" id="PTHR10980:SF3">
    <property type="entry name" value="LD16419P"/>
    <property type="match status" value="1"/>
</dbReference>
<dbReference type="Pfam" id="PF02115">
    <property type="entry name" value="Rho_GDI"/>
    <property type="match status" value="1"/>
</dbReference>
<dbReference type="Proteomes" id="UP000663841">
    <property type="component" value="Unassembled WGS sequence"/>
</dbReference>
<dbReference type="GO" id="GO:0005096">
    <property type="term" value="F:GTPase activator activity"/>
    <property type="evidence" value="ECO:0007669"/>
    <property type="project" value="UniProtKB-KW"/>
</dbReference>
<proteinExistence type="inferred from homology"/>
<dbReference type="GO" id="GO:0005094">
    <property type="term" value="F:Rho GDP-dissociation inhibitor activity"/>
    <property type="evidence" value="ECO:0007669"/>
    <property type="project" value="InterPro"/>
</dbReference>
<name>A0A8H2XZM2_9AGAM</name>
<dbReference type="PANTHER" id="PTHR10980">
    <property type="entry name" value="RHO GDP-DISSOCIATION INHIBITOR"/>
    <property type="match status" value="1"/>
</dbReference>
<protein>
    <recommendedName>
        <fullName evidence="8">Rho GDP-dissociation inhibitor</fullName>
    </recommendedName>
</protein>
<evidence type="ECO:0000256" key="1">
    <source>
        <dbReference type="ARBA" id="ARBA00004496"/>
    </source>
</evidence>
<dbReference type="InterPro" id="IPR000406">
    <property type="entry name" value="Rho_GDI"/>
</dbReference>
<dbReference type="GO" id="GO:0016020">
    <property type="term" value="C:membrane"/>
    <property type="evidence" value="ECO:0007669"/>
    <property type="project" value="TreeGrafter"/>
</dbReference>
<dbReference type="FunFam" id="2.70.50.30:FF:000004">
    <property type="entry name" value="Rho GDP-dissociation inhibitor 1"/>
    <property type="match status" value="1"/>
</dbReference>
<comment type="similarity">
    <text evidence="2">Belongs to the Rho GDI family.</text>
</comment>